<reference evidence="2" key="2">
    <citation type="submission" date="2010-04" db="EMBL/GenBank/DDBJ databases">
        <authorList>
            <person name="Buell R."/>
            <person name="Hamilton J."/>
            <person name="Hostetler J."/>
        </authorList>
    </citation>
    <scope>NUCLEOTIDE SEQUENCE [LARGE SCALE GENOMIC DNA]</scope>
    <source>
        <strain evidence="2">DAOM:BR144</strain>
    </source>
</reference>
<dbReference type="InParanoid" id="K3WY30"/>
<evidence type="ECO:0008006" key="3">
    <source>
        <dbReference type="Google" id="ProtNLM"/>
    </source>
</evidence>
<dbReference type="AlphaFoldDB" id="K3WY30"/>
<organism evidence="1 2">
    <name type="scientific">Globisporangium ultimum (strain ATCC 200006 / CBS 805.95 / DAOM BR144)</name>
    <name type="common">Pythium ultimum</name>
    <dbReference type="NCBI Taxonomy" id="431595"/>
    <lineage>
        <taxon>Eukaryota</taxon>
        <taxon>Sar</taxon>
        <taxon>Stramenopiles</taxon>
        <taxon>Oomycota</taxon>
        <taxon>Peronosporomycetes</taxon>
        <taxon>Pythiales</taxon>
        <taxon>Pythiaceae</taxon>
        <taxon>Globisporangium</taxon>
    </lineage>
</organism>
<name>K3WY30_GLOUD</name>
<dbReference type="Gene3D" id="1.10.510.10">
    <property type="entry name" value="Transferase(Phosphotransferase) domain 1"/>
    <property type="match status" value="1"/>
</dbReference>
<dbReference type="SUPFAM" id="SSF56112">
    <property type="entry name" value="Protein kinase-like (PK-like)"/>
    <property type="match status" value="1"/>
</dbReference>
<dbReference type="EMBL" id="GL376624">
    <property type="status" value="NOT_ANNOTATED_CDS"/>
    <property type="molecule type" value="Genomic_DNA"/>
</dbReference>
<reference evidence="1" key="3">
    <citation type="submission" date="2015-02" db="UniProtKB">
        <authorList>
            <consortium name="EnsemblProtists"/>
        </authorList>
    </citation>
    <scope>IDENTIFICATION</scope>
    <source>
        <strain evidence="1">DAOM BR144</strain>
    </source>
</reference>
<proteinExistence type="predicted"/>
<accession>K3WY30</accession>
<evidence type="ECO:0000313" key="2">
    <source>
        <dbReference type="Proteomes" id="UP000019132"/>
    </source>
</evidence>
<dbReference type="eggNOG" id="ENOG502RWNG">
    <property type="taxonomic scope" value="Eukaryota"/>
</dbReference>
<keyword evidence="2" id="KW-1185">Reference proteome</keyword>
<dbReference type="VEuPathDB" id="FungiDB:PYU1_G009860"/>
<reference evidence="2" key="1">
    <citation type="journal article" date="2010" name="Genome Biol.">
        <title>Genome sequence of the necrotrophic plant pathogen Pythium ultimum reveals original pathogenicity mechanisms and effector repertoire.</title>
        <authorList>
            <person name="Levesque C.A."/>
            <person name="Brouwer H."/>
            <person name="Cano L."/>
            <person name="Hamilton J.P."/>
            <person name="Holt C."/>
            <person name="Huitema E."/>
            <person name="Raffaele S."/>
            <person name="Robideau G.P."/>
            <person name="Thines M."/>
            <person name="Win J."/>
            <person name="Zerillo M.M."/>
            <person name="Beakes G.W."/>
            <person name="Boore J.L."/>
            <person name="Busam D."/>
            <person name="Dumas B."/>
            <person name="Ferriera S."/>
            <person name="Fuerstenberg S.I."/>
            <person name="Gachon C.M."/>
            <person name="Gaulin E."/>
            <person name="Govers F."/>
            <person name="Grenville-Briggs L."/>
            <person name="Horner N."/>
            <person name="Hostetler J."/>
            <person name="Jiang R.H."/>
            <person name="Johnson J."/>
            <person name="Krajaejun T."/>
            <person name="Lin H."/>
            <person name="Meijer H.J."/>
            <person name="Moore B."/>
            <person name="Morris P."/>
            <person name="Phuntmart V."/>
            <person name="Puiu D."/>
            <person name="Shetty J."/>
            <person name="Stajich J.E."/>
            <person name="Tripathy S."/>
            <person name="Wawra S."/>
            <person name="van West P."/>
            <person name="Whitty B.R."/>
            <person name="Coutinho P.M."/>
            <person name="Henrissat B."/>
            <person name="Martin F."/>
            <person name="Thomas P.D."/>
            <person name="Tyler B.M."/>
            <person name="De Vries R.P."/>
            <person name="Kamoun S."/>
            <person name="Yandell M."/>
            <person name="Tisserat N."/>
            <person name="Buell C.R."/>
        </authorList>
    </citation>
    <scope>NUCLEOTIDE SEQUENCE</scope>
    <source>
        <strain evidence="2">DAOM:BR144</strain>
    </source>
</reference>
<sequence length="52" mass="6018">MGKLQVQFSQHCAPEMKQLAQQCISVDPFERPSAAEVLYQLHVVLRKFEVCR</sequence>
<dbReference type="EnsemblProtists" id="PYU1_T009878">
    <property type="protein sequence ID" value="PYU1_T009878"/>
    <property type="gene ID" value="PYU1_G009860"/>
</dbReference>
<dbReference type="Proteomes" id="UP000019132">
    <property type="component" value="Unassembled WGS sequence"/>
</dbReference>
<dbReference type="HOGENOM" id="CLU_209370_0_0_1"/>
<evidence type="ECO:0000313" key="1">
    <source>
        <dbReference type="EnsemblProtists" id="PYU1_T009878"/>
    </source>
</evidence>
<protein>
    <recommendedName>
        <fullName evidence="3">Protein kinase domain-containing protein</fullName>
    </recommendedName>
</protein>
<dbReference type="InterPro" id="IPR011009">
    <property type="entry name" value="Kinase-like_dom_sf"/>
</dbReference>